<dbReference type="AlphaFoldDB" id="A0AA39SSY7"/>
<evidence type="ECO:0000313" key="3">
    <source>
        <dbReference type="Proteomes" id="UP001168877"/>
    </source>
</evidence>
<reference evidence="2" key="2">
    <citation type="submission" date="2023-06" db="EMBL/GenBank/DDBJ databases">
        <authorList>
            <person name="Swenson N.G."/>
            <person name="Wegrzyn J.L."/>
            <person name="Mcevoy S.L."/>
        </authorList>
    </citation>
    <scope>NUCLEOTIDE SEQUENCE</scope>
    <source>
        <strain evidence="2">NS2018</strain>
        <tissue evidence="2">Leaf</tissue>
    </source>
</reference>
<comment type="caution">
    <text evidence="2">The sequence shown here is derived from an EMBL/GenBank/DDBJ whole genome shotgun (WGS) entry which is preliminary data.</text>
</comment>
<feature type="compositionally biased region" description="Basic and acidic residues" evidence="1">
    <location>
        <begin position="57"/>
        <end position="71"/>
    </location>
</feature>
<accession>A0AA39SSY7</accession>
<evidence type="ECO:0000256" key="1">
    <source>
        <dbReference type="SAM" id="MobiDB-lite"/>
    </source>
</evidence>
<keyword evidence="3" id="KW-1185">Reference proteome</keyword>
<dbReference type="EMBL" id="JAUESC010000004">
    <property type="protein sequence ID" value="KAK0596117.1"/>
    <property type="molecule type" value="Genomic_DNA"/>
</dbReference>
<reference evidence="2" key="1">
    <citation type="journal article" date="2022" name="Plant J.">
        <title>Strategies of tolerance reflected in two North American maple genomes.</title>
        <authorList>
            <person name="McEvoy S.L."/>
            <person name="Sezen U.U."/>
            <person name="Trouern-Trend A."/>
            <person name="McMahon S.M."/>
            <person name="Schaberg P.G."/>
            <person name="Yang J."/>
            <person name="Wegrzyn J.L."/>
            <person name="Swenson N.G."/>
        </authorList>
    </citation>
    <scope>NUCLEOTIDE SEQUENCE</scope>
    <source>
        <strain evidence="2">NS2018</strain>
    </source>
</reference>
<feature type="region of interest" description="Disordered" evidence="1">
    <location>
        <begin position="57"/>
        <end position="76"/>
    </location>
</feature>
<protein>
    <submittedName>
        <fullName evidence="2">Uncharacterized protein</fullName>
    </submittedName>
</protein>
<sequence>MKFFVKSLEFPPVGISKWASEDEGSPTSGLLEFEGGEGLESRFLEEIKCSKKGIGLEDGWKSSGGNEDRKARVNNNTLRNGLKKWEGRDSSLSVKRLVMKTKYSNVNFKVSWNLEEAISKIIETCAKLSFDFKGNKVKMVDIMAVMMRKLMLGGGS</sequence>
<proteinExistence type="predicted"/>
<dbReference type="Proteomes" id="UP001168877">
    <property type="component" value="Unassembled WGS sequence"/>
</dbReference>
<gene>
    <name evidence="2" type="ORF">LWI29_012950</name>
</gene>
<evidence type="ECO:0000313" key="2">
    <source>
        <dbReference type="EMBL" id="KAK0596117.1"/>
    </source>
</evidence>
<organism evidence="2 3">
    <name type="scientific">Acer saccharum</name>
    <name type="common">Sugar maple</name>
    <dbReference type="NCBI Taxonomy" id="4024"/>
    <lineage>
        <taxon>Eukaryota</taxon>
        <taxon>Viridiplantae</taxon>
        <taxon>Streptophyta</taxon>
        <taxon>Embryophyta</taxon>
        <taxon>Tracheophyta</taxon>
        <taxon>Spermatophyta</taxon>
        <taxon>Magnoliopsida</taxon>
        <taxon>eudicotyledons</taxon>
        <taxon>Gunneridae</taxon>
        <taxon>Pentapetalae</taxon>
        <taxon>rosids</taxon>
        <taxon>malvids</taxon>
        <taxon>Sapindales</taxon>
        <taxon>Sapindaceae</taxon>
        <taxon>Hippocastanoideae</taxon>
        <taxon>Acereae</taxon>
        <taxon>Acer</taxon>
    </lineage>
</organism>
<name>A0AA39SSY7_ACESA</name>